<reference evidence="10" key="2">
    <citation type="submission" date="2023-11" db="EMBL/GenBank/DDBJ databases">
        <title>MicrobeMod: A computational toolkit for identifying prokaryotic methylation and restriction-modification with nanopore sequencing.</title>
        <authorList>
            <person name="Crits-Christoph A."/>
            <person name="Kang S.C."/>
            <person name="Lee H."/>
            <person name="Ostrov N."/>
        </authorList>
    </citation>
    <scope>NUCLEOTIDE SEQUENCE</scope>
    <source>
        <strain evidence="10">ATCC 51242</strain>
    </source>
</reference>
<protein>
    <recommendedName>
        <fullName evidence="1">bis(5'-nucleosyl)-tetraphosphatase (symmetrical)</fullName>
        <ecNumber evidence="1">3.6.1.41</ecNumber>
    </recommendedName>
</protein>
<reference evidence="9 11" key="1">
    <citation type="submission" date="2014-03" db="EMBL/GenBank/DDBJ databases">
        <title>Complete genome sequence of the Radio-Resistant Rubrobacter radiotolerans RSPS-4.</title>
        <authorList>
            <person name="Egas C.C."/>
            <person name="Barroso C.C."/>
            <person name="Froufe H.J.C."/>
            <person name="Pacheco J.J."/>
            <person name="Albuquerque L.L."/>
            <person name="da Costa M.M.S."/>
        </authorList>
    </citation>
    <scope>NUCLEOTIDE SEQUENCE [LARGE SCALE GENOMIC DNA]</scope>
    <source>
        <strain evidence="9 11">RSPS-4</strain>
    </source>
</reference>
<dbReference type="InterPro" id="IPR051094">
    <property type="entry name" value="Diverse_Catalytic_Enzymes"/>
</dbReference>
<dbReference type="Proteomes" id="UP001281130">
    <property type="component" value="Unassembled WGS sequence"/>
</dbReference>
<dbReference type="AlphaFoldDB" id="A0A023WZM5"/>
<dbReference type="EMBL" id="CP007514">
    <property type="protein sequence ID" value="AHY45667.1"/>
    <property type="molecule type" value="Genomic_DNA"/>
</dbReference>
<evidence type="ECO:0000256" key="4">
    <source>
        <dbReference type="ARBA" id="ARBA00022801"/>
    </source>
</evidence>
<feature type="domain" description="HD" evidence="8">
    <location>
        <begin position="25"/>
        <end position="140"/>
    </location>
</feature>
<dbReference type="Pfam" id="PF01966">
    <property type="entry name" value="HD"/>
    <property type="match status" value="1"/>
</dbReference>
<evidence type="ECO:0000313" key="10">
    <source>
        <dbReference type="EMBL" id="MDX5893081.1"/>
    </source>
</evidence>
<keyword evidence="5" id="KW-0408">Iron</keyword>
<evidence type="ECO:0000313" key="11">
    <source>
        <dbReference type="Proteomes" id="UP000025229"/>
    </source>
</evidence>
<dbReference type="SUPFAM" id="SSF109604">
    <property type="entry name" value="HD-domain/PDEase-like"/>
    <property type="match status" value="1"/>
</dbReference>
<dbReference type="eggNOG" id="COG1713">
    <property type="taxonomic scope" value="Bacteria"/>
</dbReference>
<dbReference type="NCBIfam" id="TIGR00488">
    <property type="entry name" value="bis(5'-nucleosyl)-tetraphosphatase (symmetrical) YqeK"/>
    <property type="match status" value="1"/>
</dbReference>
<evidence type="ECO:0000256" key="5">
    <source>
        <dbReference type="ARBA" id="ARBA00023004"/>
    </source>
</evidence>
<dbReference type="PANTHER" id="PTHR35795">
    <property type="entry name" value="SLR1885 PROTEIN"/>
    <property type="match status" value="1"/>
</dbReference>
<feature type="compositionally biased region" description="Basic and acidic residues" evidence="7">
    <location>
        <begin position="172"/>
        <end position="183"/>
    </location>
</feature>
<evidence type="ECO:0000256" key="2">
    <source>
        <dbReference type="ARBA" id="ARBA00022723"/>
    </source>
</evidence>
<keyword evidence="3" id="KW-0547">Nucleotide-binding</keyword>
<name>A0A023WZM5_RUBRA</name>
<dbReference type="STRING" id="42256.RradSPS_0384"/>
<accession>A0A023WZM5</accession>
<dbReference type="OrthoDB" id="3172589at2"/>
<gene>
    <name evidence="10" type="primary">yqeK</name>
    <name evidence="9" type="ORF">RradSPS_0384</name>
    <name evidence="10" type="ORF">SIL72_03455</name>
</gene>
<dbReference type="CDD" id="cd00077">
    <property type="entry name" value="HDc"/>
    <property type="match status" value="1"/>
</dbReference>
<evidence type="ECO:0000256" key="1">
    <source>
        <dbReference type="ARBA" id="ARBA00012506"/>
    </source>
</evidence>
<dbReference type="EMBL" id="JAWXXX010000001">
    <property type="protein sequence ID" value="MDX5893081.1"/>
    <property type="molecule type" value="Genomic_DNA"/>
</dbReference>
<dbReference type="Proteomes" id="UP000025229">
    <property type="component" value="Chromosome"/>
</dbReference>
<dbReference type="GO" id="GO:0046872">
    <property type="term" value="F:metal ion binding"/>
    <property type="evidence" value="ECO:0007669"/>
    <property type="project" value="UniProtKB-KW"/>
</dbReference>
<dbReference type="HOGENOM" id="CLU_089580_1_2_11"/>
<evidence type="ECO:0000256" key="3">
    <source>
        <dbReference type="ARBA" id="ARBA00022741"/>
    </source>
</evidence>
<dbReference type="InterPro" id="IPR005249">
    <property type="entry name" value="YqeK"/>
</dbReference>
<comment type="catalytic activity">
    <reaction evidence="6">
        <text>P(1),P(4)-bis(5'-adenosyl) tetraphosphate + H2O = 2 ADP + 2 H(+)</text>
        <dbReference type="Rhea" id="RHEA:24252"/>
        <dbReference type="ChEBI" id="CHEBI:15377"/>
        <dbReference type="ChEBI" id="CHEBI:15378"/>
        <dbReference type="ChEBI" id="CHEBI:58141"/>
        <dbReference type="ChEBI" id="CHEBI:456216"/>
        <dbReference type="EC" id="3.6.1.41"/>
    </reaction>
</comment>
<dbReference type="InterPro" id="IPR006674">
    <property type="entry name" value="HD_domain"/>
</dbReference>
<dbReference type="EC" id="3.6.1.41" evidence="1"/>
<organism evidence="9 11">
    <name type="scientific">Rubrobacter radiotolerans</name>
    <name type="common">Arthrobacter radiotolerans</name>
    <dbReference type="NCBI Taxonomy" id="42256"/>
    <lineage>
        <taxon>Bacteria</taxon>
        <taxon>Bacillati</taxon>
        <taxon>Actinomycetota</taxon>
        <taxon>Rubrobacteria</taxon>
        <taxon>Rubrobacterales</taxon>
        <taxon>Rubrobacteraceae</taxon>
        <taxon>Rubrobacter</taxon>
    </lineage>
</organism>
<evidence type="ECO:0000256" key="6">
    <source>
        <dbReference type="ARBA" id="ARBA00049417"/>
    </source>
</evidence>
<keyword evidence="4 9" id="KW-0378">Hydrolase</keyword>
<evidence type="ECO:0000259" key="8">
    <source>
        <dbReference type="PROSITE" id="PS51831"/>
    </source>
</evidence>
<keyword evidence="11" id="KW-1185">Reference proteome</keyword>
<dbReference type="PROSITE" id="PS51831">
    <property type="entry name" value="HD"/>
    <property type="match status" value="1"/>
</dbReference>
<proteinExistence type="predicted"/>
<sequence>MDLPPSKTLLADARRLAETNLSKARLGHTLRVAQTSERLAKAHGADPERALLAALIHDATREIGGTNLLHLAEAWDLPVGRPERESPKLLHGPVAAELARRELGVTDEGVLQAVREHTVAAPGMSDLSLILYLADKIEPARDYPSVERIRHLAERDLRAAATEALRRSVAYNEKRGKPTHPDSLRALAWLEGDESPDEPRSD</sequence>
<dbReference type="PANTHER" id="PTHR35795:SF1">
    <property type="entry name" value="BIS(5'-NUCLEOSYL)-TETRAPHOSPHATASE, SYMMETRICAL"/>
    <property type="match status" value="1"/>
</dbReference>
<evidence type="ECO:0000313" key="9">
    <source>
        <dbReference type="EMBL" id="AHY45667.1"/>
    </source>
</evidence>
<dbReference type="GO" id="GO:0000166">
    <property type="term" value="F:nucleotide binding"/>
    <property type="evidence" value="ECO:0007669"/>
    <property type="project" value="UniProtKB-KW"/>
</dbReference>
<evidence type="ECO:0000256" key="7">
    <source>
        <dbReference type="SAM" id="MobiDB-lite"/>
    </source>
</evidence>
<dbReference type="Gene3D" id="1.10.3210.10">
    <property type="entry name" value="Hypothetical protein af1432"/>
    <property type="match status" value="1"/>
</dbReference>
<dbReference type="GO" id="GO:0008803">
    <property type="term" value="F:bis(5'-nucleosyl)-tetraphosphatase (symmetrical) activity"/>
    <property type="evidence" value="ECO:0007669"/>
    <property type="project" value="UniProtKB-EC"/>
</dbReference>
<dbReference type="SMART" id="SM00471">
    <property type="entry name" value="HDc"/>
    <property type="match status" value="1"/>
</dbReference>
<dbReference type="RefSeq" id="WP_051589234.1">
    <property type="nucleotide sequence ID" value="NZ_CP007514.1"/>
</dbReference>
<feature type="region of interest" description="Disordered" evidence="7">
    <location>
        <begin position="171"/>
        <end position="202"/>
    </location>
</feature>
<dbReference type="KEGG" id="rrd:RradSPS_0384"/>
<dbReference type="InterPro" id="IPR003607">
    <property type="entry name" value="HD/PDEase_dom"/>
</dbReference>
<keyword evidence="2" id="KW-0479">Metal-binding</keyword>